<evidence type="ECO:0000313" key="1">
    <source>
        <dbReference type="EMBL" id="OWY94983.1"/>
    </source>
</evidence>
<dbReference type="EMBL" id="NBNE01013575">
    <property type="protein sequence ID" value="OWY94983.1"/>
    <property type="molecule type" value="Genomic_DNA"/>
</dbReference>
<sequence length="115" mass="13437">MHTGWVCSQIVALLDLTEKIKIRLALPKRLINRFKNHYGRPLKWPVVQGFEITDHGKTYKEHRVGQIASCRLSVEDGVYVWSVAFVHGDSMEYQVEELARRILNESYTDQHKNDQ</sequence>
<comment type="caution">
    <text evidence="1">The sequence shown here is derived from an EMBL/GenBank/DDBJ whole genome shotgun (WGS) entry which is preliminary data.</text>
</comment>
<dbReference type="AlphaFoldDB" id="A0A225UPQ7"/>
<reference evidence="2" key="1">
    <citation type="submission" date="2017-03" db="EMBL/GenBank/DDBJ databases">
        <title>Phytopthora megakarya and P. palmivora, two closely related causual agents of cacao black pod achieved similar genome size and gene model numbers by different mechanisms.</title>
        <authorList>
            <person name="Ali S."/>
            <person name="Shao J."/>
            <person name="Larry D.J."/>
            <person name="Kronmiller B."/>
            <person name="Shen D."/>
            <person name="Strem M.D."/>
            <person name="Melnick R.L."/>
            <person name="Guiltinan M.J."/>
            <person name="Tyler B.M."/>
            <person name="Meinhardt L.W."/>
            <person name="Bailey B.A."/>
        </authorList>
    </citation>
    <scope>NUCLEOTIDE SEQUENCE [LARGE SCALE GENOMIC DNA]</scope>
    <source>
        <strain evidence="2">zdho120</strain>
    </source>
</reference>
<protein>
    <submittedName>
        <fullName evidence="1">Uncharacterized protein</fullName>
    </submittedName>
</protein>
<keyword evidence="2" id="KW-1185">Reference proteome</keyword>
<dbReference type="Proteomes" id="UP000198211">
    <property type="component" value="Unassembled WGS sequence"/>
</dbReference>
<proteinExistence type="predicted"/>
<gene>
    <name evidence="1" type="ORF">PHMEG_00035144</name>
</gene>
<accession>A0A225UPQ7</accession>
<name>A0A225UPQ7_9STRA</name>
<evidence type="ECO:0000313" key="2">
    <source>
        <dbReference type="Proteomes" id="UP000198211"/>
    </source>
</evidence>
<dbReference type="OrthoDB" id="94217at2759"/>
<organism evidence="1 2">
    <name type="scientific">Phytophthora megakarya</name>
    <dbReference type="NCBI Taxonomy" id="4795"/>
    <lineage>
        <taxon>Eukaryota</taxon>
        <taxon>Sar</taxon>
        <taxon>Stramenopiles</taxon>
        <taxon>Oomycota</taxon>
        <taxon>Peronosporomycetes</taxon>
        <taxon>Peronosporales</taxon>
        <taxon>Peronosporaceae</taxon>
        <taxon>Phytophthora</taxon>
    </lineage>
</organism>